<feature type="transmembrane region" description="Helical" evidence="1">
    <location>
        <begin position="193"/>
        <end position="211"/>
    </location>
</feature>
<feature type="transmembrane region" description="Helical" evidence="1">
    <location>
        <begin position="106"/>
        <end position="124"/>
    </location>
</feature>
<evidence type="ECO:0000313" key="4">
    <source>
        <dbReference type="Proteomes" id="UP000233425"/>
    </source>
</evidence>
<dbReference type="AlphaFoldDB" id="A0A2N0UIP8"/>
<feature type="transmembrane region" description="Helical" evidence="1">
    <location>
        <begin position="21"/>
        <end position="44"/>
    </location>
</feature>
<dbReference type="EMBL" id="NNSR01000073">
    <property type="protein sequence ID" value="PKD26851.1"/>
    <property type="molecule type" value="Genomic_DNA"/>
</dbReference>
<dbReference type="RefSeq" id="WP_169923310.1">
    <property type="nucleotide sequence ID" value="NZ_CABMMZ010000073.1"/>
</dbReference>
<dbReference type="Pfam" id="PF07786">
    <property type="entry name" value="HGSNAT_cat"/>
    <property type="match status" value="1"/>
</dbReference>
<dbReference type="InterPro" id="IPR012429">
    <property type="entry name" value="HGSNAT_cat"/>
</dbReference>
<feature type="domain" description="Heparan-alpha-glucosaminide N-acetyltransferase catalytic" evidence="2">
    <location>
        <begin position="14"/>
        <end position="242"/>
    </location>
</feature>
<evidence type="ECO:0000313" key="3">
    <source>
        <dbReference type="EMBL" id="PKD26851.1"/>
    </source>
</evidence>
<proteinExistence type="predicted"/>
<keyword evidence="1" id="KW-0472">Membrane</keyword>
<feature type="transmembrane region" description="Helical" evidence="1">
    <location>
        <begin position="131"/>
        <end position="148"/>
    </location>
</feature>
<comment type="caution">
    <text evidence="3">The sequence shown here is derived from an EMBL/GenBank/DDBJ whole genome shotgun (WGS) entry which is preliminary data.</text>
</comment>
<organism evidence="3 4">
    <name type="scientific">Ruminococcus bromii</name>
    <dbReference type="NCBI Taxonomy" id="40518"/>
    <lineage>
        <taxon>Bacteria</taxon>
        <taxon>Bacillati</taxon>
        <taxon>Bacillota</taxon>
        <taxon>Clostridia</taxon>
        <taxon>Eubacteriales</taxon>
        <taxon>Oscillospiraceae</taxon>
        <taxon>Ruminococcus</taxon>
    </lineage>
</organism>
<accession>A0A2N0UIP8</accession>
<reference evidence="3" key="1">
    <citation type="journal article" date="2018" name="Environ. Microbiol.">
        <title>Sporulation capability and amylosome conservation among diverse human colonic and rumen isolates of the keystone starch-degrader Ruminococcus bromii.</title>
        <authorList>
            <person name="Mukhopadhya I."/>
            <person name="Morais S."/>
            <person name="Laverde-Gomez J."/>
            <person name="Sheridan P.O."/>
            <person name="Walker A.W."/>
            <person name="Kelly W."/>
            <person name="Klieve A.V."/>
            <person name="Ouwerkerk D."/>
            <person name="Duncan S.H."/>
            <person name="Louis P."/>
            <person name="Koropatkin N."/>
            <person name="Cockburn D."/>
            <person name="Kibler R."/>
            <person name="Cooper P.J."/>
            <person name="Sandoval C."/>
            <person name="Crost E."/>
            <person name="Juge N."/>
            <person name="Bayer E.A."/>
            <person name="Flint H.J."/>
        </authorList>
    </citation>
    <scope>NUCLEOTIDE SEQUENCE [LARGE SCALE GENOMIC DNA]</scope>
    <source>
        <strain evidence="3">ATCC 27255</strain>
    </source>
</reference>
<keyword evidence="1" id="KW-0812">Transmembrane</keyword>
<gene>
    <name evidence="3" type="ORF">RBATCC27255_01715</name>
</gene>
<feature type="transmembrane region" description="Helical" evidence="1">
    <location>
        <begin position="56"/>
        <end position="76"/>
    </location>
</feature>
<keyword evidence="1" id="KW-1133">Transmembrane helix</keyword>
<evidence type="ECO:0000259" key="2">
    <source>
        <dbReference type="Pfam" id="PF07786"/>
    </source>
</evidence>
<feature type="transmembrane region" description="Helical" evidence="1">
    <location>
        <begin position="83"/>
        <end position="100"/>
    </location>
</feature>
<evidence type="ECO:0000256" key="1">
    <source>
        <dbReference type="SAM" id="Phobius"/>
    </source>
</evidence>
<feature type="transmembrane region" description="Helical" evidence="1">
    <location>
        <begin position="232"/>
        <end position="252"/>
    </location>
</feature>
<keyword evidence="4" id="KW-1185">Reference proteome</keyword>
<dbReference type="Proteomes" id="UP000233425">
    <property type="component" value="Unassembled WGS sequence"/>
</dbReference>
<sequence length="255" mass="29170">MNPNGKALLKENKRYYLLDSLRGISIISMIAFHLCYDLFMIYGINTSWYFYPMTAVWERSICVVFILVSGMCLNFTRNGIKRGILLNLAGFAVTCVTVIAEPNQAVWFGVLNLIGCSMMIVSVLSDNLKKIRPLSGALISFLLYAVSYDVPKGYVGLFGLDIVKLPDFLYSCKYLAFLGFPSSDFFSTDFFPLFPWIFLFAAGFYLWNFIVEKNLTKYFELKIPVLDKIGRYSLWIYLAHQPIIMGILMLAMQPR</sequence>
<protein>
    <submittedName>
        <fullName evidence="3">Putative membrane protein</fullName>
    </submittedName>
</protein>
<name>A0A2N0UIP8_9FIRM</name>